<comment type="similarity">
    <text evidence="1">Belongs to the universal ribosomal protein uL15 family.</text>
</comment>
<evidence type="ECO:0000259" key="6">
    <source>
        <dbReference type="Pfam" id="PF00828"/>
    </source>
</evidence>
<evidence type="ECO:0000256" key="5">
    <source>
        <dbReference type="ARBA" id="ARBA00035423"/>
    </source>
</evidence>
<dbReference type="SUPFAM" id="SSF52080">
    <property type="entry name" value="Ribosomal proteins L15p and L18e"/>
    <property type="match status" value="1"/>
</dbReference>
<organism evidence="7">
    <name type="scientific">Lygus hesperus</name>
    <name type="common">Western plant bug</name>
    <dbReference type="NCBI Taxonomy" id="30085"/>
    <lineage>
        <taxon>Eukaryota</taxon>
        <taxon>Metazoa</taxon>
        <taxon>Ecdysozoa</taxon>
        <taxon>Arthropoda</taxon>
        <taxon>Hexapoda</taxon>
        <taxon>Insecta</taxon>
        <taxon>Pterygota</taxon>
        <taxon>Neoptera</taxon>
        <taxon>Paraneoptera</taxon>
        <taxon>Hemiptera</taxon>
        <taxon>Heteroptera</taxon>
        <taxon>Panheteroptera</taxon>
        <taxon>Cimicomorpha</taxon>
        <taxon>Miridae</taxon>
        <taxon>Mirini</taxon>
        <taxon>Lygus</taxon>
    </lineage>
</organism>
<dbReference type="InterPro" id="IPR036227">
    <property type="entry name" value="Ribosomal_uL15/eL18_sf"/>
</dbReference>
<sequence>MLWRRTPKFGFPRRIPKQRLTPVTLQRILQYIQLGKLSTEITMLDLLSCRITHGVKYGIKVVGSAAPITAPIPAIHMQVTHTSDSVRRIIEDHGGSVNFVYFNRLNIDRMKGSALRDRSSDPWKEHLVYPCIRTKFANQSPKVARQTTPPPRLRLRYELQSSGKSGWSNQREVLAIMYVRKSRKSHKRL</sequence>
<evidence type="ECO:0000313" key="8">
    <source>
        <dbReference type="EMBL" id="JAQ00610.1"/>
    </source>
</evidence>
<evidence type="ECO:0000256" key="4">
    <source>
        <dbReference type="ARBA" id="ARBA00035299"/>
    </source>
</evidence>
<feature type="domain" description="Large ribosomal subunit protein uL15/eL18" evidence="6">
    <location>
        <begin position="22"/>
        <end position="97"/>
    </location>
</feature>
<name>A0A0A9YKY2_LYGHE</name>
<dbReference type="PANTHER" id="PTHR12934">
    <property type="entry name" value="50S RIBOSOMAL PROTEIN L15"/>
    <property type="match status" value="1"/>
</dbReference>
<dbReference type="EMBL" id="GBHO01009887">
    <property type="protein sequence ID" value="JAG33717.1"/>
    <property type="molecule type" value="Transcribed_RNA"/>
</dbReference>
<reference evidence="7" key="2">
    <citation type="submission" date="2014-07" db="EMBL/GenBank/DDBJ databases">
        <authorList>
            <person name="Hull J."/>
        </authorList>
    </citation>
    <scope>NUCLEOTIDE SEQUENCE</scope>
</reference>
<dbReference type="AlphaFoldDB" id="A0A0A9YKY2"/>
<keyword evidence="3" id="KW-0687">Ribonucleoprotein</keyword>
<protein>
    <recommendedName>
        <fullName evidence="4">Large ribosomal subunit protein uL15m</fullName>
    </recommendedName>
    <alternativeName>
        <fullName evidence="5">39S ribosomal protein L15, mitochondrial</fullName>
    </alternativeName>
</protein>
<dbReference type="Gene3D" id="3.100.10.10">
    <property type="match status" value="1"/>
</dbReference>
<dbReference type="Pfam" id="PF00828">
    <property type="entry name" value="Ribosomal_L27A"/>
    <property type="match status" value="1"/>
</dbReference>
<evidence type="ECO:0000256" key="2">
    <source>
        <dbReference type="ARBA" id="ARBA00022980"/>
    </source>
</evidence>
<dbReference type="GO" id="GO:0006412">
    <property type="term" value="P:translation"/>
    <property type="evidence" value="ECO:0007669"/>
    <property type="project" value="InterPro"/>
</dbReference>
<evidence type="ECO:0000313" key="7">
    <source>
        <dbReference type="EMBL" id="JAG33717.1"/>
    </source>
</evidence>
<evidence type="ECO:0000256" key="3">
    <source>
        <dbReference type="ARBA" id="ARBA00023274"/>
    </source>
</evidence>
<gene>
    <name evidence="7" type="primary">rplO_2</name>
    <name evidence="7" type="ORF">CM83_25037</name>
    <name evidence="8" type="ORF">g.13569</name>
</gene>
<reference evidence="7" key="1">
    <citation type="journal article" date="2014" name="PLoS ONE">
        <title>Transcriptome-Based Identification of ABC Transporters in the Western Tarnished Plant Bug Lygus hesperus.</title>
        <authorList>
            <person name="Hull J.J."/>
            <person name="Chaney K."/>
            <person name="Geib S.M."/>
            <person name="Fabrick J.A."/>
            <person name="Brent C.S."/>
            <person name="Walsh D."/>
            <person name="Lavine L.C."/>
        </authorList>
    </citation>
    <scope>NUCLEOTIDE SEQUENCE</scope>
</reference>
<reference evidence="8" key="3">
    <citation type="journal article" date="2016" name="Gigascience">
        <title>De novo construction of an expanded transcriptome assembly for the western tarnished plant bug, Lygus hesperus.</title>
        <authorList>
            <person name="Tassone E.E."/>
            <person name="Geib S.M."/>
            <person name="Hall B."/>
            <person name="Fabrick J.A."/>
            <person name="Brent C.S."/>
            <person name="Hull J.J."/>
        </authorList>
    </citation>
    <scope>NUCLEOTIDE SEQUENCE</scope>
</reference>
<dbReference type="InterPro" id="IPR005749">
    <property type="entry name" value="Ribosomal_uL15_bac-type"/>
</dbReference>
<dbReference type="PANTHER" id="PTHR12934:SF11">
    <property type="entry name" value="LARGE RIBOSOMAL SUBUNIT PROTEIN UL15M"/>
    <property type="match status" value="1"/>
</dbReference>
<keyword evidence="2 7" id="KW-0689">Ribosomal protein</keyword>
<evidence type="ECO:0000256" key="1">
    <source>
        <dbReference type="ARBA" id="ARBA00007320"/>
    </source>
</evidence>
<dbReference type="InterPro" id="IPR021131">
    <property type="entry name" value="Ribosomal_uL15/eL18"/>
</dbReference>
<dbReference type="GO" id="GO:0003735">
    <property type="term" value="F:structural constituent of ribosome"/>
    <property type="evidence" value="ECO:0007669"/>
    <property type="project" value="InterPro"/>
</dbReference>
<dbReference type="EMBL" id="GDHC01018019">
    <property type="protein sequence ID" value="JAQ00610.1"/>
    <property type="molecule type" value="Transcribed_RNA"/>
</dbReference>
<accession>A0A0A9YKY2</accession>
<proteinExistence type="inferred from homology"/>
<dbReference type="GO" id="GO:0005762">
    <property type="term" value="C:mitochondrial large ribosomal subunit"/>
    <property type="evidence" value="ECO:0007669"/>
    <property type="project" value="TreeGrafter"/>
</dbReference>